<dbReference type="AlphaFoldDB" id="A0A3Q0ILG1"/>
<dbReference type="Proteomes" id="UP000079169">
    <property type="component" value="Unplaced"/>
</dbReference>
<proteinExistence type="predicted"/>
<evidence type="ECO:0000256" key="2">
    <source>
        <dbReference type="ARBA" id="ARBA00022664"/>
    </source>
</evidence>
<dbReference type="InterPro" id="IPR008847">
    <property type="entry name" value="Suf"/>
</dbReference>
<organism evidence="8 10">
    <name type="scientific">Diaphorina citri</name>
    <name type="common">Asian citrus psyllid</name>
    <dbReference type="NCBI Taxonomy" id="121845"/>
    <lineage>
        <taxon>Eukaryota</taxon>
        <taxon>Metazoa</taxon>
        <taxon>Ecdysozoa</taxon>
        <taxon>Arthropoda</taxon>
        <taxon>Hexapoda</taxon>
        <taxon>Insecta</taxon>
        <taxon>Pterygota</taxon>
        <taxon>Neoptera</taxon>
        <taxon>Paraneoptera</taxon>
        <taxon>Hemiptera</taxon>
        <taxon>Sternorrhyncha</taxon>
        <taxon>Psylloidea</taxon>
        <taxon>Psyllidae</taxon>
        <taxon>Diaphorininae</taxon>
        <taxon>Diaphorina</taxon>
    </lineage>
</organism>
<keyword evidence="2" id="KW-0507">mRNA processing</keyword>
<evidence type="ECO:0000259" key="7">
    <source>
        <dbReference type="Pfam" id="PF05843"/>
    </source>
</evidence>
<dbReference type="InterPro" id="IPR011990">
    <property type="entry name" value="TPR-like_helical_dom_sf"/>
</dbReference>
<evidence type="ECO:0000256" key="5">
    <source>
        <dbReference type="ARBA" id="ARBA00023242"/>
    </source>
</evidence>
<keyword evidence="3" id="KW-0677">Repeat</keyword>
<evidence type="ECO:0000256" key="3">
    <source>
        <dbReference type="ARBA" id="ARBA00022737"/>
    </source>
</evidence>
<dbReference type="Gene3D" id="1.25.40.10">
    <property type="entry name" value="Tetratricopeptide repeat domain"/>
    <property type="match status" value="1"/>
</dbReference>
<dbReference type="PANTHER" id="PTHR17204">
    <property type="entry name" value="PRE-MRNA PROCESSING PROTEIN PRP39-RELATED"/>
    <property type="match status" value="1"/>
</dbReference>
<dbReference type="KEGG" id="dci:113466141"/>
<gene>
    <name evidence="9 10" type="primary">LOC113466141</name>
</gene>
<evidence type="ECO:0000313" key="9">
    <source>
        <dbReference type="RefSeq" id="XP_026677093.1"/>
    </source>
</evidence>
<feature type="domain" description="Suppressor of forked" evidence="7">
    <location>
        <begin position="41"/>
        <end position="122"/>
    </location>
</feature>
<keyword evidence="8" id="KW-1185">Reference proteome</keyword>
<keyword evidence="4" id="KW-0508">mRNA splicing</keyword>
<dbReference type="PaxDb" id="121845-A0A3Q0ILG1"/>
<evidence type="ECO:0000313" key="8">
    <source>
        <dbReference type="Proteomes" id="UP000079169"/>
    </source>
</evidence>
<evidence type="ECO:0000313" key="10">
    <source>
        <dbReference type="RefSeq" id="XP_026677094.1"/>
    </source>
</evidence>
<sequence>MSVEDENSMDIDKGLETPPSDDDSDASSMDDINLDELTRTAAQLEKKIADDVFSYASHVELIRVYSQLGELEQLRQARTRMQQHFPLTSELWMSWLRDEIKLISSSEDRNKVIELFEKAVQDYLCKFIVHHISICASNF</sequence>
<dbReference type="STRING" id="121845.A0A3Q0ILG1"/>
<dbReference type="RefSeq" id="XP_026677094.1">
    <property type="nucleotide sequence ID" value="XM_026821293.1"/>
</dbReference>
<protein>
    <submittedName>
        <fullName evidence="9">Squamous cell carcinoma antigen recognized by T-cells 3-like isoform X1</fullName>
    </submittedName>
    <submittedName>
        <fullName evidence="10">Squamous cell carcinoma antigen recognized by T-cells 3-like isoform X2</fullName>
    </submittedName>
</protein>
<dbReference type="GO" id="GO:0008380">
    <property type="term" value="P:RNA splicing"/>
    <property type="evidence" value="ECO:0007669"/>
    <property type="project" value="UniProtKB-KW"/>
</dbReference>
<dbReference type="Pfam" id="PF05843">
    <property type="entry name" value="Suf"/>
    <property type="match status" value="1"/>
</dbReference>
<reference evidence="9 10" key="1">
    <citation type="submission" date="2025-04" db="UniProtKB">
        <authorList>
            <consortium name="RefSeq"/>
        </authorList>
    </citation>
    <scope>IDENTIFICATION</scope>
</reference>
<dbReference type="GO" id="GO:0005634">
    <property type="term" value="C:nucleus"/>
    <property type="evidence" value="ECO:0007669"/>
    <property type="project" value="UniProtKB-SubCell"/>
</dbReference>
<dbReference type="PANTHER" id="PTHR17204:SF25">
    <property type="entry name" value="RRM DOMAIN-CONTAINING PROTEIN"/>
    <property type="match status" value="1"/>
</dbReference>
<evidence type="ECO:0000256" key="1">
    <source>
        <dbReference type="ARBA" id="ARBA00004123"/>
    </source>
</evidence>
<feature type="region of interest" description="Disordered" evidence="6">
    <location>
        <begin position="1"/>
        <end position="32"/>
    </location>
</feature>
<evidence type="ECO:0000256" key="6">
    <source>
        <dbReference type="SAM" id="MobiDB-lite"/>
    </source>
</evidence>
<keyword evidence="5" id="KW-0539">Nucleus</keyword>
<name>A0A3Q0ILG1_DIACI</name>
<accession>A0A3Q0ILG1</accession>
<dbReference type="SUPFAM" id="SSF48452">
    <property type="entry name" value="TPR-like"/>
    <property type="match status" value="1"/>
</dbReference>
<dbReference type="GO" id="GO:0006397">
    <property type="term" value="P:mRNA processing"/>
    <property type="evidence" value="ECO:0007669"/>
    <property type="project" value="UniProtKB-KW"/>
</dbReference>
<comment type="subcellular location">
    <subcellularLocation>
        <location evidence="1">Nucleus</location>
    </subcellularLocation>
</comment>
<dbReference type="GeneID" id="113466141"/>
<dbReference type="RefSeq" id="XP_026677093.1">
    <property type="nucleotide sequence ID" value="XM_026821292.1"/>
</dbReference>
<evidence type="ECO:0000256" key="4">
    <source>
        <dbReference type="ARBA" id="ARBA00023187"/>
    </source>
</evidence>